<dbReference type="OrthoDB" id="10265969at2759"/>
<keyword evidence="3" id="KW-0677">Repeat</keyword>
<dbReference type="InterPro" id="IPR036600">
    <property type="entry name" value="PAH_sf"/>
</dbReference>
<dbReference type="Pfam" id="PF02671">
    <property type="entry name" value="PAH"/>
    <property type="match status" value="3"/>
</dbReference>
<evidence type="ECO:0000256" key="5">
    <source>
        <dbReference type="ARBA" id="ARBA00023163"/>
    </source>
</evidence>
<evidence type="ECO:0000256" key="7">
    <source>
        <dbReference type="PROSITE-ProRule" id="PRU00810"/>
    </source>
</evidence>
<dbReference type="EMBL" id="CP059273">
    <property type="protein sequence ID" value="QLQ82197.1"/>
    <property type="molecule type" value="Genomic_DNA"/>
</dbReference>
<protein>
    <recommendedName>
        <fullName evidence="9">Histone deacetylase interacting domain-containing protein</fullName>
    </recommendedName>
</protein>
<dbReference type="FunFam" id="1.20.1160.11:FF:000002">
    <property type="entry name" value="Paired amphipathic helix protein SIN3"/>
    <property type="match status" value="1"/>
</dbReference>
<dbReference type="GO" id="GO:0033698">
    <property type="term" value="C:Rpd3L complex"/>
    <property type="evidence" value="ECO:0007669"/>
    <property type="project" value="UniProtKB-ARBA"/>
</dbReference>
<dbReference type="Proteomes" id="UP000510647">
    <property type="component" value="Chromosome 7"/>
</dbReference>
<sequence length="1524" mass="172829">MSNSNVWSQPTGSGSGSKDDPGPKDRENGENGSSEQPATITGLTSVGQSSFPVGSPVSSELPKPNPEVKGEHKPHVVLPSISDLSGETSQATRIGSLADVPQKDSPGSNARMTILPHQPLRLPSVHSTYSNPPVIPTIPANENRSPVHDTNGQKLEVTSANMNNGVKSSHTNNTGISLANFDNPMPPSQYQTVLPNSNFQILQPPAQQQQQQQQAQDVYYRPLNVKDALSYLEQVKYQFSSRPDVYNHFLDIMKDFKSQAIDTPGVIERVSSLFKGYPNLIQGFNTFLPQGYWIECSANPDEPIRVTTPMGASCVAGTLENAGQVFQAQPRAQQIQQLGPKPEQATNISQGDRQVAVESIAPTINSNLNVSNPPQPQSQQQIQDFQVPLQAPLGQSAQLQANDQTKKTADVEFSQAINYVNKIKNRFADKPDIYKNFLEILQTYQREQRPINEVYAQVTVLFQNAPDLLDDFKKFLPDSSATPGREQQQHQASSLAQQPQIYGFGSYYSETSPPMSRQNLPPLGSFSPPSNGTIPHTYYREQQPRPVGLPPVSQVESHLEPKLSLQHAAGISGEQLPMSNLRSQITGQSPSELAQIQQQQLQQMPLTEQAINQQEGQFLDVAVRPEIDLDPSIVPVVPEPTEPIEDSLSFVEETNFFDKAKKFIGNKQVYTEFLKILNLFSQDLLETEELVDRVEHYLGGNKELFTWFKNFVGYQDKPKHIENIVHEKHRLDLDLCEACGPSYKKLPKTDTFMPCSGRDEMCWAILNDEWVGHPVWASEDSGFIAHRKNQYEETLFKIEEERHEYDFYIESNLRTIQTLETIASKIANMSEEEKASFKLPPGLGHTSLTIYKKVIRKVYDKERGFEIIDALHEYPAVAVPVVLKRLKQKDEEWRRAQREWNKVWRELEQKVYYKSLDHLGLTFKQADKKLLTTKQLVSEISSIKSDQTNKRMHWLTPKPKSQLDYDILDKEVLFDILGLTDVFINHTSNYSNPDKERLGDLLKVFISLFFSIPLEEVSNAMKSRNNDSNKTEPSDERENGRASTGSKRFRDDELQLCDILHRAKYQKLRNRSTDDEASESSGMDVEPEFEREDETIKQEAKKPWLLGNLVDEVNAQGLVSNRRTFNLIANTNIYVFFRHLTTLYERLYEMRKINEEVTKEINSRKIVQFAKDLNLISQQLKDMGLDFEGADAYEQLLHLCKRLIEGDIEHQWFEESLRQAYNNKAFKLYTVDKVLQSLVKHAHAILTDSKTSQIMILFEKDRKQTNTSTKDQILYRLQVRSYMSTAENMFRIEYNKQKKHVCIQYIAVDDLTLAEPKSLEDKWKYYVTSYSLSHPTEGVSQEELQIPFLEKIVESEEELGSDVENSNERYSPEGVSRSALKIQIDPETYLLKIEAGSFDIFSRKSINKFPEEAGSTQSKLQKKKAKLIKFLEGARGWKRNFTDTQRQEVEAKLAYIKKHGSLEGYASSVPGEDQVAEGASPGIAKPNEEPGLMNKASANKGIAEVEDKENDTTADEVDTETPAH</sequence>
<keyword evidence="6 7" id="KW-0539">Nucleus</keyword>
<dbReference type="InterPro" id="IPR003822">
    <property type="entry name" value="PAH"/>
</dbReference>
<evidence type="ECO:0000313" key="11">
    <source>
        <dbReference type="Proteomes" id="UP000510647"/>
    </source>
</evidence>
<dbReference type="Pfam" id="PF08295">
    <property type="entry name" value="Sin3_corepress"/>
    <property type="match status" value="1"/>
</dbReference>
<comment type="subcellular location">
    <subcellularLocation>
        <location evidence="1 7">Nucleus</location>
    </subcellularLocation>
</comment>
<keyword evidence="4" id="KW-0805">Transcription regulation</keyword>
<organism evidence="10 11">
    <name type="scientific">Torulaspora globosa</name>
    <dbReference type="NCBI Taxonomy" id="48254"/>
    <lineage>
        <taxon>Eukaryota</taxon>
        <taxon>Fungi</taxon>
        <taxon>Dikarya</taxon>
        <taxon>Ascomycota</taxon>
        <taxon>Saccharomycotina</taxon>
        <taxon>Saccharomycetes</taxon>
        <taxon>Saccharomycetales</taxon>
        <taxon>Saccharomycetaceae</taxon>
        <taxon>Torulaspora</taxon>
    </lineage>
</organism>
<feature type="domain" description="Histone deacetylase interacting" evidence="9">
    <location>
        <begin position="735"/>
        <end position="836"/>
    </location>
</feature>
<name>A0A7H9HZ67_9SACH</name>
<keyword evidence="2" id="KW-0678">Repressor</keyword>
<proteinExistence type="predicted"/>
<dbReference type="GO" id="GO:0003714">
    <property type="term" value="F:transcription corepressor activity"/>
    <property type="evidence" value="ECO:0007669"/>
    <property type="project" value="InterPro"/>
</dbReference>
<reference evidence="10 11" key="1">
    <citation type="submission" date="2020-06" db="EMBL/GenBank/DDBJ databases">
        <title>The yeast mating-type switching endonuclease HO is a domesticated member of an unorthodox homing genetic element family.</title>
        <authorList>
            <person name="Coughlan A.Y."/>
            <person name="Lombardi L."/>
            <person name="Braun-Galleani S."/>
            <person name="Martos A.R."/>
            <person name="Galeote V."/>
            <person name="Bigey F."/>
            <person name="Dequin S."/>
            <person name="Byrne K.P."/>
            <person name="Wolfe K.H."/>
        </authorList>
    </citation>
    <scope>NUCLEOTIDE SEQUENCE [LARGE SCALE GENOMIC DNA]</scope>
    <source>
        <strain evidence="10 11">CBS2947</strain>
    </source>
</reference>
<feature type="compositionally biased region" description="Polar residues" evidence="8">
    <location>
        <begin position="30"/>
        <end position="58"/>
    </location>
</feature>
<dbReference type="PROSITE" id="PS51477">
    <property type="entry name" value="PAH"/>
    <property type="match status" value="3"/>
</dbReference>
<evidence type="ECO:0000256" key="8">
    <source>
        <dbReference type="SAM" id="MobiDB-lite"/>
    </source>
</evidence>
<evidence type="ECO:0000313" key="10">
    <source>
        <dbReference type="EMBL" id="QLQ82197.1"/>
    </source>
</evidence>
<feature type="region of interest" description="Disordered" evidence="8">
    <location>
        <begin position="474"/>
        <end position="553"/>
    </location>
</feature>
<accession>A0A7H9HZ67</accession>
<dbReference type="SMART" id="SM00761">
    <property type="entry name" value="HDAC_interact"/>
    <property type="match status" value="1"/>
</dbReference>
<feature type="region of interest" description="Disordered" evidence="8">
    <location>
        <begin position="1021"/>
        <end position="1046"/>
    </location>
</feature>
<keyword evidence="11" id="KW-1185">Reference proteome</keyword>
<dbReference type="InterPro" id="IPR039774">
    <property type="entry name" value="Sin3-like"/>
</dbReference>
<feature type="compositionally biased region" description="Acidic residues" evidence="8">
    <location>
        <begin position="1504"/>
        <end position="1524"/>
    </location>
</feature>
<feature type="region of interest" description="Disordered" evidence="8">
    <location>
        <begin position="1466"/>
        <end position="1524"/>
    </location>
</feature>
<feature type="region of interest" description="Disordered" evidence="8">
    <location>
        <begin position="1070"/>
        <end position="1093"/>
    </location>
</feature>
<dbReference type="InterPro" id="IPR031693">
    <property type="entry name" value="Sin3_C"/>
</dbReference>
<keyword evidence="5" id="KW-0804">Transcription</keyword>
<gene>
    <name evidence="10" type="ORF">HG537_0G04520</name>
</gene>
<feature type="region of interest" description="Disordered" evidence="8">
    <location>
        <begin position="1"/>
        <end position="73"/>
    </location>
</feature>
<evidence type="ECO:0000256" key="4">
    <source>
        <dbReference type="ARBA" id="ARBA00023015"/>
    </source>
</evidence>
<evidence type="ECO:0000256" key="1">
    <source>
        <dbReference type="ARBA" id="ARBA00004123"/>
    </source>
</evidence>
<dbReference type="Gene3D" id="1.20.1160.11">
    <property type="entry name" value="Paired amphipathic helix"/>
    <property type="match status" value="3"/>
</dbReference>
<dbReference type="PANTHER" id="PTHR12346">
    <property type="entry name" value="SIN3B-RELATED"/>
    <property type="match status" value="1"/>
</dbReference>
<feature type="compositionally biased region" description="Basic and acidic residues" evidence="8">
    <location>
        <begin position="17"/>
        <end position="29"/>
    </location>
</feature>
<evidence type="ECO:0000259" key="9">
    <source>
        <dbReference type="SMART" id="SM00761"/>
    </source>
</evidence>
<feature type="compositionally biased region" description="Polar residues" evidence="8">
    <location>
        <begin position="1"/>
        <end position="11"/>
    </location>
</feature>
<dbReference type="GO" id="GO:0000122">
    <property type="term" value="P:negative regulation of transcription by RNA polymerase II"/>
    <property type="evidence" value="ECO:0007669"/>
    <property type="project" value="TreeGrafter"/>
</dbReference>
<evidence type="ECO:0000256" key="3">
    <source>
        <dbReference type="ARBA" id="ARBA00022737"/>
    </source>
</evidence>
<dbReference type="PANTHER" id="PTHR12346:SF0">
    <property type="entry name" value="SIN3A, ISOFORM G"/>
    <property type="match status" value="1"/>
</dbReference>
<dbReference type="FunFam" id="1.20.1160.11:FF:000001">
    <property type="entry name" value="Paired amphipathic helix protein Sin3"/>
    <property type="match status" value="1"/>
</dbReference>
<evidence type="ECO:0000256" key="2">
    <source>
        <dbReference type="ARBA" id="ARBA00022491"/>
    </source>
</evidence>
<dbReference type="InterPro" id="IPR013194">
    <property type="entry name" value="HDAC_interact_dom"/>
</dbReference>
<dbReference type="SUPFAM" id="SSF47762">
    <property type="entry name" value="PAH2 domain"/>
    <property type="match status" value="3"/>
</dbReference>
<dbReference type="FunFam" id="1.20.1160.11:FF:000003">
    <property type="entry name" value="Paired amphipathic helix SIN3-like protein"/>
    <property type="match status" value="1"/>
</dbReference>
<feature type="compositionally biased region" description="Polar residues" evidence="8">
    <location>
        <begin position="508"/>
        <end position="519"/>
    </location>
</feature>
<dbReference type="GO" id="GO:0010628">
    <property type="term" value="P:positive regulation of gene expression"/>
    <property type="evidence" value="ECO:0007669"/>
    <property type="project" value="UniProtKB-ARBA"/>
</dbReference>
<feature type="compositionally biased region" description="Low complexity" evidence="8">
    <location>
        <begin position="489"/>
        <end position="500"/>
    </location>
</feature>
<evidence type="ECO:0000256" key="6">
    <source>
        <dbReference type="ARBA" id="ARBA00023242"/>
    </source>
</evidence>
<dbReference type="Pfam" id="PF16879">
    <property type="entry name" value="Sin3a_C"/>
    <property type="match status" value="1"/>
</dbReference>
<feature type="compositionally biased region" description="Basic and acidic residues" evidence="8">
    <location>
        <begin position="1024"/>
        <end position="1040"/>
    </location>
</feature>